<feature type="domain" description="CSD" evidence="1">
    <location>
        <begin position="3"/>
        <end position="33"/>
    </location>
</feature>
<name>A0ABS0PHA7_9BRAD</name>
<reference evidence="2 3" key="1">
    <citation type="submission" date="2020-07" db="EMBL/GenBank/DDBJ databases">
        <title>Bradyrhizobium diversity isolated from nodules of indigenous legumes of Western Australia.</title>
        <authorList>
            <person name="Klepa M.S."/>
        </authorList>
    </citation>
    <scope>NUCLEOTIDE SEQUENCE [LARGE SCALE GENOMIC DNA]</scope>
    <source>
        <strain evidence="2 3">CNPSo 4010</strain>
    </source>
</reference>
<dbReference type="SUPFAM" id="SSF50249">
    <property type="entry name" value="Nucleic acid-binding proteins"/>
    <property type="match status" value="1"/>
</dbReference>
<gene>
    <name evidence="2" type="ORF">HZZ13_02020</name>
</gene>
<dbReference type="Proteomes" id="UP000807370">
    <property type="component" value="Unassembled WGS sequence"/>
</dbReference>
<evidence type="ECO:0000313" key="2">
    <source>
        <dbReference type="EMBL" id="MBH5396579.1"/>
    </source>
</evidence>
<evidence type="ECO:0000259" key="1">
    <source>
        <dbReference type="Pfam" id="PF00313"/>
    </source>
</evidence>
<proteinExistence type="predicted"/>
<comment type="caution">
    <text evidence="2">The sequence shown here is derived from an EMBL/GenBank/DDBJ whole genome shotgun (WGS) entry which is preliminary data.</text>
</comment>
<keyword evidence="3" id="KW-1185">Reference proteome</keyword>
<dbReference type="Pfam" id="PF00313">
    <property type="entry name" value="CSD"/>
    <property type="match status" value="1"/>
</dbReference>
<dbReference type="InterPro" id="IPR002059">
    <property type="entry name" value="CSP_DNA-bd"/>
</dbReference>
<sequence length="41" mass="4675">MQTGTVVSYSVEKGWGFIRPDNCDGMNLFVHISGPLRLHRR</sequence>
<dbReference type="InterPro" id="IPR012340">
    <property type="entry name" value="NA-bd_OB-fold"/>
</dbReference>
<dbReference type="EMBL" id="JACCHP010000001">
    <property type="protein sequence ID" value="MBH5396579.1"/>
    <property type="molecule type" value="Genomic_DNA"/>
</dbReference>
<organism evidence="2 3">
    <name type="scientific">Bradyrhizobium agreste</name>
    <dbReference type="NCBI Taxonomy" id="2751811"/>
    <lineage>
        <taxon>Bacteria</taxon>
        <taxon>Pseudomonadati</taxon>
        <taxon>Pseudomonadota</taxon>
        <taxon>Alphaproteobacteria</taxon>
        <taxon>Hyphomicrobiales</taxon>
        <taxon>Nitrobacteraceae</taxon>
        <taxon>Bradyrhizobium</taxon>
    </lineage>
</organism>
<protein>
    <submittedName>
        <fullName evidence="2">Cold shock domain-containing protein</fullName>
    </submittedName>
</protein>
<evidence type="ECO:0000313" key="3">
    <source>
        <dbReference type="Proteomes" id="UP000807370"/>
    </source>
</evidence>
<dbReference type="Gene3D" id="2.40.50.140">
    <property type="entry name" value="Nucleic acid-binding proteins"/>
    <property type="match status" value="1"/>
</dbReference>
<accession>A0ABS0PHA7</accession>